<evidence type="ECO:0000313" key="3">
    <source>
        <dbReference type="EMBL" id="ADG94689.1"/>
    </source>
</evidence>
<organism evidence="3 4">
    <name type="scientific">Arcobacter nitrofigilis (strain ATCC 33309 / DSM 7299 / CCUG 15893 / LMG 7604 / NCTC 12251 / CI)</name>
    <name type="common">Campylobacter nitrofigilis</name>
    <dbReference type="NCBI Taxonomy" id="572480"/>
    <lineage>
        <taxon>Bacteria</taxon>
        <taxon>Pseudomonadati</taxon>
        <taxon>Campylobacterota</taxon>
        <taxon>Epsilonproteobacteria</taxon>
        <taxon>Campylobacterales</taxon>
        <taxon>Arcobacteraceae</taxon>
        <taxon>Arcobacter</taxon>
    </lineage>
</organism>
<name>D5V7R9_ARCNC</name>
<gene>
    <name evidence="3" type="ordered locus">Arnit_3041</name>
</gene>
<dbReference type="InterPro" id="IPR033397">
    <property type="entry name" value="Metallo_peptidase_C"/>
</dbReference>
<dbReference type="Gene3D" id="3.40.630.10">
    <property type="entry name" value="Zn peptidases"/>
    <property type="match status" value="1"/>
</dbReference>
<dbReference type="EMBL" id="CP001999">
    <property type="protein sequence ID" value="ADG94689.1"/>
    <property type="molecule type" value="Genomic_DNA"/>
</dbReference>
<dbReference type="AlphaFoldDB" id="D5V7R9"/>
<evidence type="ECO:0000259" key="2">
    <source>
        <dbReference type="Pfam" id="PF17129"/>
    </source>
</evidence>
<dbReference type="Pfam" id="PF17033">
    <property type="entry name" value="Peptidase_M99"/>
    <property type="match status" value="1"/>
</dbReference>
<dbReference type="STRING" id="572480.Arnit_3041"/>
<dbReference type="Proteomes" id="UP000000939">
    <property type="component" value="Chromosome"/>
</dbReference>
<evidence type="ECO:0008006" key="5">
    <source>
        <dbReference type="Google" id="ProtNLM"/>
    </source>
</evidence>
<dbReference type="eggNOG" id="COG3608">
    <property type="taxonomic scope" value="Bacteria"/>
</dbReference>
<protein>
    <recommendedName>
        <fullName evidence="5">Deacylase</fullName>
    </recommendedName>
</protein>
<dbReference type="InterPro" id="IPR031489">
    <property type="entry name" value="Peptidase_M99"/>
</dbReference>
<evidence type="ECO:0000313" key="4">
    <source>
        <dbReference type="Proteomes" id="UP000000939"/>
    </source>
</evidence>
<dbReference type="Pfam" id="PF17129">
    <property type="entry name" value="Peptidase_M99_C"/>
    <property type="match status" value="1"/>
</dbReference>
<proteinExistence type="predicted"/>
<dbReference type="SUPFAM" id="SSF53187">
    <property type="entry name" value="Zn-dependent exopeptidases"/>
    <property type="match status" value="1"/>
</dbReference>
<dbReference type="KEGG" id="ant:Arnit_3041"/>
<accession>D5V7R9</accession>
<keyword evidence="4" id="KW-1185">Reference proteome</keyword>
<evidence type="ECO:0000259" key="1">
    <source>
        <dbReference type="Pfam" id="PF17033"/>
    </source>
</evidence>
<feature type="domain" description="Metallo-carboxypeptidase C-terminal" evidence="2">
    <location>
        <begin position="347"/>
        <end position="438"/>
    </location>
</feature>
<dbReference type="HOGENOM" id="CLU_632596_0_0_7"/>
<sequence precursor="true">MNLGMLKLFRVLLVFLFLQNLYAHSSDLNFKIIKKGVQDDNTLLIVGGIQGDEPGGFMAASLIATHYDITKGSVWIVPNLNFTSIIERSRGPFGDMNRKFAYISKDDPDYVDVKRIKELITKPAVKLIVNLHDGSGYFRKKFIDNYHSPYRWGQSSIIDQASVNVPVYGNLAEISKEVCEKVNANLIRKEDIYHTHNTKTKLGDKEMEKTLTYYAINKGKAAFGNEASKELPVHERTYYHLLALEKYMNIMGIEFKRKFDLQPLALRDVIDNDIYISFYNDKIKIPLSDVRNYISYFPTKKDGTIDFKPSSPVMTVIKNSNSTYSIHYGNRRLSILEPDYLDVSEKKEEVKFKIDGKEEDVKIGSLVDVSDSFLVYPNDYRVNVIGYVNKAHKNESGLEIEKDEILQRFSLDVKGQIYRVEFYNKDDNKFAGMVLVKFSKKLYKEVVLNEAGKKPASL</sequence>
<feature type="domain" description="D,L-carboxypeptidase peptidase" evidence="1">
    <location>
        <begin position="13"/>
        <end position="270"/>
    </location>
</feature>
<reference evidence="3 4" key="1">
    <citation type="journal article" date="2010" name="Stand. Genomic Sci.">
        <title>Complete genome sequence of Arcobacter nitrofigilis type strain (CI).</title>
        <authorList>
            <person name="Pati A."/>
            <person name="Gronow S."/>
            <person name="Lapidus A."/>
            <person name="Copeland A."/>
            <person name="Glavina Del Rio T."/>
            <person name="Nolan M."/>
            <person name="Lucas S."/>
            <person name="Tice H."/>
            <person name="Cheng J.F."/>
            <person name="Han C."/>
            <person name="Chertkov O."/>
            <person name="Bruce D."/>
            <person name="Tapia R."/>
            <person name="Goodwin L."/>
            <person name="Pitluck S."/>
            <person name="Liolios K."/>
            <person name="Ivanova N."/>
            <person name="Mavromatis K."/>
            <person name="Chen A."/>
            <person name="Palaniappan K."/>
            <person name="Land M."/>
            <person name="Hauser L."/>
            <person name="Chang Y.J."/>
            <person name="Jeffries C.D."/>
            <person name="Detter J.C."/>
            <person name="Rohde M."/>
            <person name="Goker M."/>
            <person name="Bristow J."/>
            <person name="Eisen J.A."/>
            <person name="Markowitz V."/>
            <person name="Hugenholtz P."/>
            <person name="Klenk H.P."/>
            <person name="Kyrpides N.C."/>
        </authorList>
    </citation>
    <scope>NUCLEOTIDE SEQUENCE [LARGE SCALE GENOMIC DNA]</scope>
    <source>
        <strain evidence="4">ATCC 33309 / DSM 7299 / CCUG 15893 / LMG 7604 / NCTC 12251 / CI</strain>
    </source>
</reference>